<gene>
    <name evidence="2" type="ORF">GCM10011396_52980</name>
</gene>
<evidence type="ECO:0000313" key="2">
    <source>
        <dbReference type="EMBL" id="GGC98855.1"/>
    </source>
</evidence>
<reference evidence="2" key="2">
    <citation type="submission" date="2020-09" db="EMBL/GenBank/DDBJ databases">
        <authorList>
            <person name="Sun Q."/>
            <person name="Zhou Y."/>
        </authorList>
    </citation>
    <scope>NUCLEOTIDE SEQUENCE</scope>
    <source>
        <strain evidence="2">CGMCC 1.10998</strain>
    </source>
</reference>
<name>A0A916V027_9BURK</name>
<comment type="caution">
    <text evidence="2">The sequence shown here is derived from an EMBL/GenBank/DDBJ whole genome shotgun (WGS) entry which is preliminary data.</text>
</comment>
<accession>A0A916V027</accession>
<feature type="region of interest" description="Disordered" evidence="1">
    <location>
        <begin position="1"/>
        <end position="39"/>
    </location>
</feature>
<sequence>MAKSRKSMEKPEIPDTEAWRRRVEPDDAPAGNSEEAADDAVLRLYAEMVQHAIHPDPDSSC</sequence>
<dbReference type="AlphaFoldDB" id="A0A916V027"/>
<dbReference type="Proteomes" id="UP000637423">
    <property type="component" value="Unassembled WGS sequence"/>
</dbReference>
<keyword evidence="3" id="KW-1185">Reference proteome</keyword>
<reference evidence="2" key="1">
    <citation type="journal article" date="2014" name="Int. J. Syst. Evol. Microbiol.">
        <title>Complete genome sequence of Corynebacterium casei LMG S-19264T (=DSM 44701T), isolated from a smear-ripened cheese.</title>
        <authorList>
            <consortium name="US DOE Joint Genome Institute (JGI-PGF)"/>
            <person name="Walter F."/>
            <person name="Albersmeier A."/>
            <person name="Kalinowski J."/>
            <person name="Ruckert C."/>
        </authorList>
    </citation>
    <scope>NUCLEOTIDE SEQUENCE</scope>
    <source>
        <strain evidence="2">CGMCC 1.10998</strain>
    </source>
</reference>
<dbReference type="EMBL" id="BMED01000008">
    <property type="protein sequence ID" value="GGC98855.1"/>
    <property type="molecule type" value="Genomic_DNA"/>
</dbReference>
<feature type="compositionally biased region" description="Basic and acidic residues" evidence="1">
    <location>
        <begin position="1"/>
        <end position="25"/>
    </location>
</feature>
<proteinExistence type="predicted"/>
<protein>
    <submittedName>
        <fullName evidence="2">Uncharacterized protein</fullName>
    </submittedName>
</protein>
<evidence type="ECO:0000256" key="1">
    <source>
        <dbReference type="SAM" id="MobiDB-lite"/>
    </source>
</evidence>
<evidence type="ECO:0000313" key="3">
    <source>
        <dbReference type="Proteomes" id="UP000637423"/>
    </source>
</evidence>
<organism evidence="2 3">
    <name type="scientific">Undibacterium terreum</name>
    <dbReference type="NCBI Taxonomy" id="1224302"/>
    <lineage>
        <taxon>Bacteria</taxon>
        <taxon>Pseudomonadati</taxon>
        <taxon>Pseudomonadota</taxon>
        <taxon>Betaproteobacteria</taxon>
        <taxon>Burkholderiales</taxon>
        <taxon>Oxalobacteraceae</taxon>
        <taxon>Undibacterium</taxon>
    </lineage>
</organism>